<dbReference type="InterPro" id="IPR005483">
    <property type="entry name" value="CPSase_dom"/>
</dbReference>
<dbReference type="GO" id="GO:0006207">
    <property type="term" value="P:'de novo' pyrimidine nucleobase biosynthetic process"/>
    <property type="evidence" value="ECO:0007669"/>
    <property type="project" value="InterPro"/>
</dbReference>
<dbReference type="Gene3D" id="3.50.30.20">
    <property type="entry name" value="Carbamoyl-phosphate synthase small subunit, N-terminal domain"/>
    <property type="match status" value="1"/>
</dbReference>
<dbReference type="GO" id="GO:0004359">
    <property type="term" value="F:glutaminase activity"/>
    <property type="evidence" value="ECO:0007669"/>
    <property type="project" value="UniProtKB-EC"/>
</dbReference>
<evidence type="ECO:0000259" key="40">
    <source>
        <dbReference type="PROSITE" id="PS51855"/>
    </source>
</evidence>
<dbReference type="InterPro" id="IPR006274">
    <property type="entry name" value="CarbamoylP_synth_ssu"/>
</dbReference>
<evidence type="ECO:0000256" key="26">
    <source>
        <dbReference type="ARBA" id="ARBA00044063"/>
    </source>
</evidence>
<evidence type="ECO:0000256" key="23">
    <source>
        <dbReference type="ARBA" id="ARBA00043984"/>
    </source>
</evidence>
<dbReference type="GO" id="GO:0005951">
    <property type="term" value="C:carbamoyl-phosphate synthase complex"/>
    <property type="evidence" value="ECO:0007669"/>
    <property type="project" value="TreeGrafter"/>
</dbReference>
<dbReference type="Gene3D" id="3.30.470.20">
    <property type="entry name" value="ATP-grasp fold, B domain"/>
    <property type="match status" value="2"/>
</dbReference>
<dbReference type="Proteomes" id="UP000027195">
    <property type="component" value="Unassembled WGS sequence"/>
</dbReference>
<dbReference type="GO" id="GO:0005524">
    <property type="term" value="F:ATP binding"/>
    <property type="evidence" value="ECO:0007669"/>
    <property type="project" value="UniProtKB-UniRule"/>
</dbReference>
<dbReference type="Gene3D" id="3.40.50.880">
    <property type="match status" value="1"/>
</dbReference>
<dbReference type="FunFam" id="3.40.50.20:FF:000001">
    <property type="entry name" value="Carbamoyl-phosphate synthase large chain"/>
    <property type="match status" value="1"/>
</dbReference>
<dbReference type="NCBIfam" id="TIGR01369">
    <property type="entry name" value="CPSaseII_lrg"/>
    <property type="match status" value="1"/>
</dbReference>
<dbReference type="SUPFAM" id="SSF48108">
    <property type="entry name" value="Carbamoyl phosphate synthetase, large subunit connection domain"/>
    <property type="match status" value="1"/>
</dbReference>
<dbReference type="InterPro" id="IPR036914">
    <property type="entry name" value="MGS-like_dom_sf"/>
</dbReference>
<evidence type="ECO:0000256" key="19">
    <source>
        <dbReference type="ARBA" id="ARBA00022975"/>
    </source>
</evidence>
<keyword evidence="20" id="KW-0511">Multifunctional enzyme</keyword>
<dbReference type="CDD" id="cd01744">
    <property type="entry name" value="GATase1_CPSase"/>
    <property type="match status" value="1"/>
</dbReference>
<dbReference type="PANTHER" id="PTHR11405">
    <property type="entry name" value="CARBAMOYLTRANSFERASE FAMILY MEMBER"/>
    <property type="match status" value="1"/>
</dbReference>
<dbReference type="FunFam" id="3.50.30.20:FF:000002">
    <property type="entry name" value="Carbamoyl-phosphate synthase 1, mitochondrial"/>
    <property type="match status" value="1"/>
</dbReference>
<keyword evidence="17" id="KW-0862">Zinc</keyword>
<dbReference type="InterPro" id="IPR011607">
    <property type="entry name" value="MGS-like_dom"/>
</dbReference>
<dbReference type="InterPro" id="IPR006130">
    <property type="entry name" value="Asp/Orn_carbamoylTrfase"/>
</dbReference>
<dbReference type="PROSITE" id="PS50975">
    <property type="entry name" value="ATP_GRASP"/>
    <property type="match status" value="2"/>
</dbReference>
<comment type="pathway">
    <text evidence="2">Pyrimidine metabolism; UMP biosynthesis via de novo pathway; (S)-dihydroorotate from bicarbonate: step 1/3.</text>
</comment>
<dbReference type="FunFam" id="3.30.1490.20:FF:000001">
    <property type="entry name" value="Carbamoyl-phosphate synthase large chain"/>
    <property type="match status" value="1"/>
</dbReference>
<dbReference type="Pfam" id="PF00185">
    <property type="entry name" value="OTCace"/>
    <property type="match status" value="1"/>
</dbReference>
<dbReference type="InterPro" id="IPR013815">
    <property type="entry name" value="ATP_grasp_subdomain_1"/>
</dbReference>
<dbReference type="FunFam" id="1.10.1030.10:FF:000001">
    <property type="entry name" value="Carbamoyl-phosphate synthase large chain"/>
    <property type="match status" value="1"/>
</dbReference>
<keyword evidence="18 37" id="KW-0067">ATP-binding</keyword>
<dbReference type="NCBIfam" id="NF002032">
    <property type="entry name" value="PRK00856.1"/>
    <property type="match status" value="1"/>
</dbReference>
<evidence type="ECO:0000256" key="38">
    <source>
        <dbReference type="SAM" id="MobiDB-lite"/>
    </source>
</evidence>
<evidence type="ECO:0000256" key="4">
    <source>
        <dbReference type="ARBA" id="ARBA00004880"/>
    </source>
</evidence>
<dbReference type="InterPro" id="IPR011761">
    <property type="entry name" value="ATP-grasp"/>
</dbReference>
<keyword evidence="19" id="KW-0665">Pyrimidine biosynthesis</keyword>
<evidence type="ECO:0000256" key="27">
    <source>
        <dbReference type="ARBA" id="ARBA00044249"/>
    </source>
</evidence>
<keyword evidence="12" id="KW-0808">Transferase</keyword>
<evidence type="ECO:0000256" key="12">
    <source>
        <dbReference type="ARBA" id="ARBA00022679"/>
    </source>
</evidence>
<evidence type="ECO:0000256" key="6">
    <source>
        <dbReference type="ARBA" id="ARBA00011643"/>
    </source>
</evidence>
<dbReference type="HAMAP" id="MF_01209">
    <property type="entry name" value="CPSase_S_chain"/>
    <property type="match status" value="1"/>
</dbReference>
<evidence type="ECO:0000256" key="5">
    <source>
        <dbReference type="ARBA" id="ARBA00005077"/>
    </source>
</evidence>
<dbReference type="Gene3D" id="3.40.50.1370">
    <property type="entry name" value="Aspartate/ornithine carbamoyltransferase"/>
    <property type="match status" value="2"/>
</dbReference>
<keyword evidence="14" id="KW-0677">Repeat</keyword>
<dbReference type="GO" id="GO:0016597">
    <property type="term" value="F:amino acid binding"/>
    <property type="evidence" value="ECO:0007669"/>
    <property type="project" value="InterPro"/>
</dbReference>
<feature type="region of interest" description="Disordered" evidence="38">
    <location>
        <begin position="1"/>
        <end position="20"/>
    </location>
</feature>
<comment type="pathway">
    <text evidence="5">Amino-acid biosynthesis; L-arginine biosynthesis; carbamoyl phosphate from bicarbonate: step 1/1.</text>
</comment>
<sequence length="2228" mass="244319">MANGRSQLPVPPTSSASSTTSGLSDAVLEFADGSAYGGISFGAQNKSVAGECVFQTGMVGYTESLTDPSYEGQILVLTYPLIGNYGVPARELDALNMLPADFESSRVHIAALVVGYYSEDFSHFLAASSLGDWLKENGVPAIYGVDTRALTKKIREQGSSLGRILFRRENTPGSSLHVSPTATPTSWKKDYEDIPFSDPNANNLVAVVSSKEPRLYTPSNVQPRLHPSGRPLRVLALDVGMKYNQIRCFTTRGVEIKVVPWDFDFLAETEEPYDGLFISNGPGDPTILRTTIERLRRAVDKADRPIFGICLGHQLLALAAGAQTSKMKYGNRGHNIPCNNALSGRCYITSQNHGFQVDAGTLPPGWKELFINANDGSNEGIYCVDKPFFSVQFHPESTPGPRDTEFLFDVFISSIEKHARAEPSTPLQPISMPGGTKEENEAKVPRASVRKVVVLGSGGLSIGQAGEFDYSGSQALKALKEEGIYTILVNPNIATIATSKGLADKVYFLPVTPEFVRKILKYEKPDGIYVTFGGQTALNVGIKLKDEFAKLGCKVLGTPIETIITTEDRKLFAQAMEEIGEKCAESMTAMTSDEATAAASKIGYPVIVRAAYALGGLGSGFASNEEQLRALCGKAFATSPQVLVERSMKGWKEIEYEVVRDCRDNCITVCNMENFDPLGIHTGDSIVVAPSQTLSDVDYNMLRTTAINVIRHLGVVGECNIQYALNPNSREYCIIEVNARLSRSSALASKATGYPLAFVAAKLGLGIPLNEIKNSVTKLTSACFEPSLDYVVVKFPRWDLKKFSRVSKLLSSSMKSVGEVMSIGRTFEETIQKAIRAIDDQFSGFAQNDLVPDIDEELVNPTDKRIFAISTAFYRGYSVDKIWQMTNIDKWFLTKLERIFKLEQHLSSYSISSITSEDLRRAKQMGFSDRQLATCIQSTELAVRRLRQEFFIAPYVKQIDTVAAEFPAFTNYLYTTYNASEHDISFEDRGVMVLGSGVYRIGSSVEFDWCAVRAIRTLRDQGLKTVMVNYNPETVSTDYDEADRLYFENISLETVLDIYDAEQSRGVIISMGGQTPNNIALSLHRQNVHIYGTSPEMIDTAENRFKFSRLLDKIGVDQPLWKELTSFDEAHTFCQKVGYPVLVRPSYVLSGAAMNVVSTSDDLSNYLTQATAVSREHPVVISKYIEEAKEIEMDAIAKDGKMVMHYISEHIENAGVHSGDATLVLPPQDLDPETVRRIEDATQKIGNALNVTGPFNIQFIAKNNEIKVIECNLRAARSFPFVSKVTGVDAIEMATKVMIGLPVEPYPELGLPAEYVGVKVPQFSFSRLSGADPVLGVEMASTGEVACFGKNKYEAYLKALISTGMVLPKKNILLSIGSFKEKLEMLPSVQKLHKAGYNLLGTAGTADFFTEHNVPCKYLETLGSEGDNQKSEYSLTQHLANNLIDMYINLPSKNSYRRPASYMSKGYQSRRMAVDFAIPLITNVKCAKIFVEALVRKMPLDISTLDYKTSHTSHTFPGLINIGAFVPRLVEPGSVDFFEVTKASTSAGFTTIQILPYGTDGSILNEESLSAAQANATGAAHCDYLMSVAASPSNIAEITEDLQAETKALFIPSTNLTDRNVNAVTALAAHFASWPSDKPIITDAKATDLGSVLLLASLHSRSVHIMNVTTRDDLLLIALSKEKKLKVTCDVSIYSLFFTREKFPGSTCLPSAEDQAALWKNIHVVDVFTIGSTPYQLALELGKEAKAWSGIEEAMPLLLSAVGEGRLTLDDIRQRLHDNPIRIFDIPEQAHIQVEVVVNRRAPLSRALDGWSPLDGKMVSGGIHRVVVQGQTAFLDGMTYSLPIGRDVTAGVVPARAVDRRASFSVVSPIDGPPTSPVGHGIPPSRSIEAVAATGTSFVGLSAPSQPRGPSPSRSLSSVPPHPAFHRRHILSVKQFTHQDLHHLFELAHEMRLQVERNGTIDILKGKVLCSIFYEPSTRTSGSFETAMKRCGGEVVSIPTDKSSVMKGESLADTIRTLGCYGDAIVLRHPAVGSAQTAAKFSPVPIINAGDGVGEHPTQALLDIYTIRSELGTVNGKTITILGDLKNGRTVHSLVTFLSFYSVRLNFVSPPSLSMPESVRNAARRAGVHVRECSALDEVLADTDVLYVTRVQQERFASEEEWKMVKDSYVINHSVLARAKEDMIVMHPLPRLSEIDPEVDFDSRRAVYFRQMRYGLFVRMALLASIMA</sequence>
<feature type="compositionally biased region" description="Low complexity" evidence="38">
    <location>
        <begin position="1902"/>
        <end position="1919"/>
    </location>
</feature>
<comment type="catalytic activity">
    <reaction evidence="34">
        <text>L-glutamine + H2O = L-glutamate + NH4(+)</text>
        <dbReference type="Rhea" id="RHEA:15889"/>
        <dbReference type="ChEBI" id="CHEBI:15377"/>
        <dbReference type="ChEBI" id="CHEBI:28938"/>
        <dbReference type="ChEBI" id="CHEBI:29985"/>
        <dbReference type="ChEBI" id="CHEBI:58359"/>
        <dbReference type="EC" id="3.5.1.2"/>
    </reaction>
</comment>
<evidence type="ECO:0000256" key="7">
    <source>
        <dbReference type="ARBA" id="ARBA00012738"/>
    </source>
</evidence>
<keyword evidence="13" id="KW-0479">Metal-binding</keyword>
<dbReference type="SUPFAM" id="SSF53671">
    <property type="entry name" value="Aspartate/ornithine carbamoyltransferase"/>
    <property type="match status" value="1"/>
</dbReference>
<dbReference type="GO" id="GO:0006541">
    <property type="term" value="P:glutamine metabolic process"/>
    <property type="evidence" value="ECO:0007669"/>
    <property type="project" value="InterPro"/>
</dbReference>
<dbReference type="InterPro" id="IPR017926">
    <property type="entry name" value="GATASE"/>
</dbReference>
<evidence type="ECO:0000256" key="24">
    <source>
        <dbReference type="ARBA" id="ARBA00043998"/>
    </source>
</evidence>
<comment type="catalytic activity">
    <reaction evidence="31">
        <text>(S)-dihydroorotate + H2O = N-carbamoyl-L-aspartate + H(+)</text>
        <dbReference type="Rhea" id="RHEA:24296"/>
        <dbReference type="ChEBI" id="CHEBI:15377"/>
        <dbReference type="ChEBI" id="CHEBI:15378"/>
        <dbReference type="ChEBI" id="CHEBI:30864"/>
        <dbReference type="ChEBI" id="CHEBI:32814"/>
        <dbReference type="EC" id="3.5.2.3"/>
    </reaction>
</comment>
<evidence type="ECO:0000256" key="21">
    <source>
        <dbReference type="ARBA" id="ARBA00043968"/>
    </source>
</evidence>
<dbReference type="FunFam" id="3.40.50.880:FF:000025">
    <property type="entry name" value="Bifunctional pyrimidine biosynthesis protein"/>
    <property type="match status" value="1"/>
</dbReference>
<dbReference type="SUPFAM" id="SSF56059">
    <property type="entry name" value="Glutathione synthetase ATP-binding domain-like"/>
    <property type="match status" value="2"/>
</dbReference>
<feature type="domain" description="MGS-like" evidence="40">
    <location>
        <begin position="1365"/>
        <end position="1544"/>
    </location>
</feature>
<evidence type="ECO:0000256" key="14">
    <source>
        <dbReference type="ARBA" id="ARBA00022737"/>
    </source>
</evidence>
<evidence type="ECO:0000256" key="34">
    <source>
        <dbReference type="ARBA" id="ARBA00049534"/>
    </source>
</evidence>
<dbReference type="Pfam" id="PF02787">
    <property type="entry name" value="CPSase_L_D3"/>
    <property type="match status" value="1"/>
</dbReference>
<comment type="similarity">
    <text evidence="22">In the C-terminal section; belongs to the aspartate/ornithine carbamoyltransferase superfamily. ATCase family.</text>
</comment>
<dbReference type="NCBIfam" id="NF009455">
    <property type="entry name" value="PRK12815.1"/>
    <property type="match status" value="1"/>
</dbReference>
<organism evidence="41 42">
    <name type="scientific">Botryobasidium botryosum (strain FD-172 SS1)</name>
    <dbReference type="NCBI Taxonomy" id="930990"/>
    <lineage>
        <taxon>Eukaryota</taxon>
        <taxon>Fungi</taxon>
        <taxon>Dikarya</taxon>
        <taxon>Basidiomycota</taxon>
        <taxon>Agaricomycotina</taxon>
        <taxon>Agaricomycetes</taxon>
        <taxon>Cantharellales</taxon>
        <taxon>Botryobasidiaceae</taxon>
        <taxon>Botryobasidium</taxon>
    </lineage>
</organism>
<comment type="catalytic activity">
    <reaction evidence="32">
        <text>hydrogencarbonate + L-glutamine + 2 ATP + H2O = carbamoyl phosphate + L-glutamate + 2 ADP + phosphate + 2 H(+)</text>
        <dbReference type="Rhea" id="RHEA:18633"/>
        <dbReference type="ChEBI" id="CHEBI:15377"/>
        <dbReference type="ChEBI" id="CHEBI:15378"/>
        <dbReference type="ChEBI" id="CHEBI:17544"/>
        <dbReference type="ChEBI" id="CHEBI:29985"/>
        <dbReference type="ChEBI" id="CHEBI:30616"/>
        <dbReference type="ChEBI" id="CHEBI:43474"/>
        <dbReference type="ChEBI" id="CHEBI:58228"/>
        <dbReference type="ChEBI" id="CHEBI:58359"/>
        <dbReference type="ChEBI" id="CHEBI:456216"/>
        <dbReference type="EC" id="6.3.5.5"/>
    </reaction>
</comment>
<evidence type="ECO:0000256" key="17">
    <source>
        <dbReference type="ARBA" id="ARBA00022833"/>
    </source>
</evidence>
<evidence type="ECO:0000256" key="9">
    <source>
        <dbReference type="ARBA" id="ARBA00012918"/>
    </source>
</evidence>
<dbReference type="FunFam" id="3.30.470.20:FF:000001">
    <property type="entry name" value="Carbamoyl-phosphate synthase large chain"/>
    <property type="match status" value="1"/>
</dbReference>
<dbReference type="EC" id="6.3.5.5" evidence="7"/>
<dbReference type="SUPFAM" id="SSF52317">
    <property type="entry name" value="Class I glutamine amidotransferase-like"/>
    <property type="match status" value="1"/>
</dbReference>
<dbReference type="Pfam" id="PF00988">
    <property type="entry name" value="CPSase_sm_chain"/>
    <property type="match status" value="1"/>
</dbReference>
<evidence type="ECO:0000259" key="39">
    <source>
        <dbReference type="PROSITE" id="PS50975"/>
    </source>
</evidence>
<dbReference type="FunFam" id="3.40.50.1370:FF:000005">
    <property type="entry name" value="CAD protein-like isoform X1"/>
    <property type="match status" value="1"/>
</dbReference>
<dbReference type="GO" id="GO:0046872">
    <property type="term" value="F:metal ion binding"/>
    <property type="evidence" value="ECO:0007669"/>
    <property type="project" value="UniProtKB-KW"/>
</dbReference>
<feature type="domain" description="ATP-grasp" evidence="39">
    <location>
        <begin position="573"/>
        <end position="765"/>
    </location>
</feature>
<evidence type="ECO:0000313" key="42">
    <source>
        <dbReference type="Proteomes" id="UP000027195"/>
    </source>
</evidence>
<dbReference type="SMART" id="SM00851">
    <property type="entry name" value="MGS"/>
    <property type="match status" value="1"/>
</dbReference>
<dbReference type="InterPro" id="IPR058047">
    <property type="entry name" value="CPSase_preATP-grasp"/>
</dbReference>
<dbReference type="InterPro" id="IPR005480">
    <property type="entry name" value="CPSase_lsu_oligo"/>
</dbReference>
<dbReference type="GO" id="GO:0004088">
    <property type="term" value="F:carbamoyl-phosphate synthase (glutamine-hydrolyzing) activity"/>
    <property type="evidence" value="ECO:0007669"/>
    <property type="project" value="UniProtKB-EC"/>
</dbReference>
<dbReference type="FunFam" id="3.40.50.20:FF:000002">
    <property type="entry name" value="Carbamoyl-phosphate synthase large chain"/>
    <property type="match status" value="1"/>
</dbReference>
<dbReference type="PRINTS" id="PR00099">
    <property type="entry name" value="CPSGATASE"/>
</dbReference>
<dbReference type="SMART" id="SM01097">
    <property type="entry name" value="CPSase_sm_chain"/>
    <property type="match status" value="1"/>
</dbReference>
<dbReference type="GO" id="GO:0044205">
    <property type="term" value="P:'de novo' UMP biosynthetic process"/>
    <property type="evidence" value="ECO:0007669"/>
    <property type="project" value="UniProtKB-UniPathway"/>
</dbReference>
<evidence type="ECO:0000256" key="36">
    <source>
        <dbReference type="ARBA" id="ARBA00081752"/>
    </source>
</evidence>
<dbReference type="PANTHER" id="PTHR11405:SF5">
    <property type="entry name" value="CAD PROTEIN"/>
    <property type="match status" value="1"/>
</dbReference>
<dbReference type="InterPro" id="IPR016185">
    <property type="entry name" value="PreATP-grasp_dom_sf"/>
</dbReference>
<evidence type="ECO:0000256" key="13">
    <source>
        <dbReference type="ARBA" id="ARBA00022723"/>
    </source>
</evidence>
<dbReference type="InterPro" id="IPR036480">
    <property type="entry name" value="CarbP_synth_ssu_N_sf"/>
</dbReference>
<dbReference type="PROSITE" id="PS00097">
    <property type="entry name" value="CARBAMOYLTRANSFERASE"/>
    <property type="match status" value="1"/>
</dbReference>
<evidence type="ECO:0000256" key="3">
    <source>
        <dbReference type="ARBA" id="ARBA00004852"/>
    </source>
</evidence>
<dbReference type="InterPro" id="IPR036897">
    <property type="entry name" value="CarbamoylP_synth_lsu_oligo_sf"/>
</dbReference>
<dbReference type="EC" id="2.1.3.2" evidence="10"/>
<evidence type="ECO:0000256" key="10">
    <source>
        <dbReference type="ARBA" id="ARBA00013008"/>
    </source>
</evidence>
<dbReference type="InterPro" id="IPR035686">
    <property type="entry name" value="CPSase_GATase1"/>
</dbReference>
<protein>
    <recommendedName>
        <fullName evidence="28">Ammonium-dependent carbamoyl phosphate synthetase</fullName>
        <ecNumber evidence="10">2.1.3.2</ecNumber>
        <ecNumber evidence="9">3.5.1.2</ecNumber>
        <ecNumber evidence="8">3.5.2.3</ecNumber>
        <ecNumber evidence="26">6.3.4.16</ecNumber>
        <ecNumber evidence="7">6.3.5.5</ecNumber>
    </recommendedName>
    <alternativeName>
        <fullName evidence="27">Arginine-specific carbamoyl phosphate synthetase, ammonia chain</fullName>
    </alternativeName>
    <alternativeName>
        <fullName evidence="29">Glutamine-dependent carbamoyl phosphate synthetase</fullName>
    </alternativeName>
    <alternativeName>
        <fullName evidence="36">Pyrimidine-specific carbamoyl phosphate synthase-aspartate carbamoyl transferase</fullName>
    </alternativeName>
</protein>
<name>A0A067M4W2_BOTB1</name>
<comment type="similarity">
    <text evidence="21">In the 3rd section; belongs to the metallo-dependent hydrolases superfamily. DHOase family. CAD subfamily.</text>
</comment>
<dbReference type="EC" id="6.3.4.16" evidence="26"/>
<evidence type="ECO:0000256" key="20">
    <source>
        <dbReference type="ARBA" id="ARBA00023268"/>
    </source>
</evidence>
<comment type="function">
    <text evidence="35">Multifunctional protein that encodes the first 2 enzymatic activities of the de novo pyrimidine pathway: carbamoylphosphate synthetase (CPSase; EC 6.3.5.5) and aspartate transcarbamylase (ATCase; EC 2.1.3.2). The CPSase-function is accomplished in 2 steps, by a glutamine-dependent amidotransferase activity (GATase) that binds and cleaves glutamine to produce ammonia, followed by an ammonium-dependent carbamoyl phosphate synthetase, which reacts with the ammonia, hydrogencarbonate and ATP to form carbamoyl phosphate. The endogenously produced carbamoyl phosphate is sequestered and channeled to the ATCase active site. ATCase then catalyzes the formation of carbamoyl-L-aspartate from L-aspartate and carbamoyl phosphate.</text>
</comment>
<dbReference type="NCBIfam" id="NF003671">
    <property type="entry name" value="PRK05294.1"/>
    <property type="match status" value="1"/>
</dbReference>
<dbReference type="FunFam" id="3.30.470.20:FF:000004">
    <property type="entry name" value="Carbamoyl-phosphate synthase (glutamine-hydrolyzing)"/>
    <property type="match status" value="1"/>
</dbReference>
<dbReference type="FunCoup" id="A0A067M4W2">
    <property type="interactions" value="575"/>
</dbReference>
<dbReference type="InterPro" id="IPR036901">
    <property type="entry name" value="Asp/Orn_carbamoylTrfase_sf"/>
</dbReference>
<dbReference type="NCBIfam" id="TIGR01368">
    <property type="entry name" value="CPSaseIIsmall"/>
    <property type="match status" value="1"/>
</dbReference>
<comment type="subunit">
    <text evidence="25">Heterodimer composed of 2 chains; the small (or glutamine) chain promotes the hydrolysis of glutamine to ammonia, which is used by the large (or ammonia) chain to synthesize carbamoyl phosphate.</text>
</comment>
<dbReference type="EC" id="3.5.1.2" evidence="9"/>
<dbReference type="GO" id="GO:0004070">
    <property type="term" value="F:aspartate carbamoyltransferase activity"/>
    <property type="evidence" value="ECO:0007669"/>
    <property type="project" value="UniProtKB-EC"/>
</dbReference>
<dbReference type="SUPFAM" id="SSF52021">
    <property type="entry name" value="Carbamoyl phosphate synthetase, small subunit N-terminal domain"/>
    <property type="match status" value="1"/>
</dbReference>
<evidence type="ECO:0000256" key="37">
    <source>
        <dbReference type="PROSITE-ProRule" id="PRU00409"/>
    </source>
</evidence>
<dbReference type="InterPro" id="IPR006132">
    <property type="entry name" value="Asp/Orn_carbamoyltranf_P-bd"/>
</dbReference>
<comment type="similarity">
    <text evidence="23">In the N-terminal section; belongs to the CarA family.</text>
</comment>
<dbReference type="PRINTS" id="PR00100">
    <property type="entry name" value="AOTCASE"/>
</dbReference>
<dbReference type="PRINTS" id="PR00098">
    <property type="entry name" value="CPSASE"/>
</dbReference>
<dbReference type="GO" id="GO:0004087">
    <property type="term" value="F:carbamoyl-phosphate synthase (ammonia) activity"/>
    <property type="evidence" value="ECO:0007669"/>
    <property type="project" value="UniProtKB-EC"/>
</dbReference>
<proteinExistence type="inferred from homology"/>
<keyword evidence="42" id="KW-1185">Reference proteome</keyword>
<dbReference type="GO" id="GO:0006526">
    <property type="term" value="P:L-arginine biosynthetic process"/>
    <property type="evidence" value="ECO:0007669"/>
    <property type="project" value="UniProtKB-ARBA"/>
</dbReference>
<dbReference type="Pfam" id="PF02142">
    <property type="entry name" value="MGS"/>
    <property type="match status" value="1"/>
</dbReference>
<feature type="region of interest" description="Disordered" evidence="38">
    <location>
        <begin position="1900"/>
        <end position="1922"/>
    </location>
</feature>
<feature type="region of interest" description="Disordered" evidence="38">
    <location>
        <begin position="422"/>
        <end position="442"/>
    </location>
</feature>
<gene>
    <name evidence="41" type="ORF">BOTBODRAFT_116789</name>
</gene>
<dbReference type="PROSITE" id="PS00866">
    <property type="entry name" value="CPSASE_1"/>
    <property type="match status" value="2"/>
</dbReference>
<dbReference type="Gene3D" id="3.30.1490.20">
    <property type="entry name" value="ATP-grasp fold, A domain"/>
    <property type="match status" value="1"/>
</dbReference>
<comment type="catalytic activity">
    <reaction evidence="30">
        <text>hydrogencarbonate + NH4(+) + 2 ATP = carbamoyl phosphate + 2 ADP + phosphate + 2 H(+)</text>
        <dbReference type="Rhea" id="RHEA:18029"/>
        <dbReference type="ChEBI" id="CHEBI:15378"/>
        <dbReference type="ChEBI" id="CHEBI:17544"/>
        <dbReference type="ChEBI" id="CHEBI:28938"/>
        <dbReference type="ChEBI" id="CHEBI:30616"/>
        <dbReference type="ChEBI" id="CHEBI:43474"/>
        <dbReference type="ChEBI" id="CHEBI:58228"/>
        <dbReference type="ChEBI" id="CHEBI:456216"/>
        <dbReference type="EC" id="6.3.4.16"/>
    </reaction>
</comment>
<dbReference type="Gene3D" id="3.40.50.20">
    <property type="match status" value="2"/>
</dbReference>
<dbReference type="Pfam" id="PF02729">
    <property type="entry name" value="OTCace_N"/>
    <property type="match status" value="1"/>
</dbReference>
<dbReference type="Gene3D" id="1.10.1030.10">
    <property type="entry name" value="Carbamoyl-phosphate synthetase, large subunit oligomerisation domain"/>
    <property type="match status" value="1"/>
</dbReference>
<dbReference type="NCBIfam" id="TIGR00670">
    <property type="entry name" value="asp_carb_tr"/>
    <property type="match status" value="1"/>
</dbReference>
<dbReference type="FunFam" id="3.20.20.140:FF:000036">
    <property type="entry name" value="Carbamoyl-phosphate synthase large chain"/>
    <property type="match status" value="1"/>
</dbReference>
<evidence type="ECO:0000256" key="28">
    <source>
        <dbReference type="ARBA" id="ARBA00044318"/>
    </source>
</evidence>
<evidence type="ECO:0000313" key="41">
    <source>
        <dbReference type="EMBL" id="KDQ09745.1"/>
    </source>
</evidence>
<comment type="pathway">
    <text evidence="4">Pyrimidine metabolism; UMP biosynthesis via de novo pathway; (S)-dihydroorotate from bicarbonate: step 3/3.</text>
</comment>
<comment type="catalytic activity">
    <reaction evidence="33">
        <text>carbamoyl phosphate + L-aspartate = N-carbamoyl-L-aspartate + phosphate + H(+)</text>
        <dbReference type="Rhea" id="RHEA:20013"/>
        <dbReference type="ChEBI" id="CHEBI:15378"/>
        <dbReference type="ChEBI" id="CHEBI:29991"/>
        <dbReference type="ChEBI" id="CHEBI:32814"/>
        <dbReference type="ChEBI" id="CHEBI:43474"/>
        <dbReference type="ChEBI" id="CHEBI:58228"/>
        <dbReference type="EC" id="2.1.3.2"/>
    </reaction>
</comment>
<dbReference type="PRINTS" id="PR00101">
    <property type="entry name" value="ATCASE"/>
</dbReference>
<feature type="domain" description="ATP-grasp" evidence="39">
    <location>
        <begin position="1108"/>
        <end position="1299"/>
    </location>
</feature>
<dbReference type="PROSITE" id="PS51273">
    <property type="entry name" value="GATASE_TYPE_1"/>
    <property type="match status" value="1"/>
</dbReference>
<dbReference type="HAMAP" id="MF_00001">
    <property type="entry name" value="Asp_carb_tr"/>
    <property type="match status" value="1"/>
</dbReference>
<dbReference type="InterPro" id="IPR006131">
    <property type="entry name" value="Asp_carbamoyltransf_Asp/Orn-bd"/>
</dbReference>
<dbReference type="InterPro" id="IPR029062">
    <property type="entry name" value="Class_I_gatase-like"/>
</dbReference>
<comment type="similarity">
    <text evidence="24">In the 2nd section; belongs to the CarB family.</text>
</comment>
<dbReference type="EC" id="3.5.2.3" evidence="8"/>
<dbReference type="CDD" id="cd01423">
    <property type="entry name" value="MGS_CPS_I_III"/>
    <property type="match status" value="1"/>
</dbReference>
<keyword evidence="16" id="KW-0378">Hydrolase</keyword>
<comment type="cofactor">
    <cofactor evidence="1">
        <name>Zn(2+)</name>
        <dbReference type="ChEBI" id="CHEBI:29105"/>
    </cofactor>
</comment>
<evidence type="ECO:0000256" key="16">
    <source>
        <dbReference type="ARBA" id="ARBA00022801"/>
    </source>
</evidence>
<dbReference type="UniPathway" id="UPA00070">
    <property type="reaction ID" value="UER00115"/>
</dbReference>
<dbReference type="PROSITE" id="PS00867">
    <property type="entry name" value="CPSASE_2"/>
    <property type="match status" value="2"/>
</dbReference>
<dbReference type="FunFam" id="3.40.50.1380:FF:000009">
    <property type="entry name" value="Carbamoyl-phosphate synthase, large subunit"/>
    <property type="match status" value="1"/>
</dbReference>
<dbReference type="Pfam" id="PF00117">
    <property type="entry name" value="GATase"/>
    <property type="match status" value="1"/>
</dbReference>
<dbReference type="Gene3D" id="3.20.20.140">
    <property type="entry name" value="Metal-dependent hydrolases"/>
    <property type="match status" value="1"/>
</dbReference>
<dbReference type="InterPro" id="IPR002082">
    <property type="entry name" value="Asp_carbamoyltransf"/>
</dbReference>
<dbReference type="FunFam" id="3.40.50.1370:FF:000002">
    <property type="entry name" value="Aspartate carbamoyltransferase 2"/>
    <property type="match status" value="1"/>
</dbReference>
<dbReference type="InParanoid" id="A0A067M4W2"/>
<evidence type="ECO:0000256" key="8">
    <source>
        <dbReference type="ARBA" id="ARBA00012860"/>
    </source>
</evidence>
<evidence type="ECO:0000256" key="29">
    <source>
        <dbReference type="ARBA" id="ARBA00044334"/>
    </source>
</evidence>
<dbReference type="InterPro" id="IPR032466">
    <property type="entry name" value="Metal_Hydrolase"/>
</dbReference>
<dbReference type="SMART" id="SM01096">
    <property type="entry name" value="CPSase_L_D3"/>
    <property type="match status" value="1"/>
</dbReference>
<dbReference type="STRING" id="930990.A0A067M4W2"/>
<dbReference type="InterPro" id="IPR006275">
    <property type="entry name" value="CPSase_lsu"/>
</dbReference>
<reference evidence="42" key="1">
    <citation type="journal article" date="2014" name="Proc. Natl. Acad. Sci. U.S.A.">
        <title>Extensive sampling of basidiomycete genomes demonstrates inadequacy of the white-rot/brown-rot paradigm for wood decay fungi.</title>
        <authorList>
            <person name="Riley R."/>
            <person name="Salamov A.A."/>
            <person name="Brown D.W."/>
            <person name="Nagy L.G."/>
            <person name="Floudas D."/>
            <person name="Held B.W."/>
            <person name="Levasseur A."/>
            <person name="Lombard V."/>
            <person name="Morin E."/>
            <person name="Otillar R."/>
            <person name="Lindquist E.A."/>
            <person name="Sun H."/>
            <person name="LaButti K.M."/>
            <person name="Schmutz J."/>
            <person name="Jabbour D."/>
            <person name="Luo H."/>
            <person name="Baker S.E."/>
            <person name="Pisabarro A.G."/>
            <person name="Walton J.D."/>
            <person name="Blanchette R.A."/>
            <person name="Henrissat B."/>
            <person name="Martin F."/>
            <person name="Cullen D."/>
            <person name="Hibbett D.S."/>
            <person name="Grigoriev I.V."/>
        </authorList>
    </citation>
    <scope>NUCLEOTIDE SEQUENCE [LARGE SCALE GENOMIC DNA]</scope>
    <source>
        <strain evidence="42">FD-172 SS1</strain>
    </source>
</reference>
<evidence type="ECO:0000256" key="1">
    <source>
        <dbReference type="ARBA" id="ARBA00001947"/>
    </source>
</evidence>
<evidence type="ECO:0000256" key="30">
    <source>
        <dbReference type="ARBA" id="ARBA00047359"/>
    </source>
</evidence>
<dbReference type="SUPFAM" id="SSF52440">
    <property type="entry name" value="PreATP-grasp domain"/>
    <property type="match status" value="2"/>
</dbReference>
<comment type="subunit">
    <text evidence="6">Homohexamer.</text>
</comment>
<evidence type="ECO:0000256" key="33">
    <source>
        <dbReference type="ARBA" id="ARBA00048859"/>
    </source>
</evidence>
<dbReference type="SUPFAM" id="SSF52335">
    <property type="entry name" value="Methylglyoxal synthase-like"/>
    <property type="match status" value="1"/>
</dbReference>
<dbReference type="GO" id="GO:0004151">
    <property type="term" value="F:dihydroorotase activity"/>
    <property type="evidence" value="ECO:0007669"/>
    <property type="project" value="UniProtKB-EC"/>
</dbReference>
<dbReference type="Pfam" id="PF25596">
    <property type="entry name" value="CPSase_L_D1"/>
    <property type="match status" value="2"/>
</dbReference>
<dbReference type="HOGENOM" id="CLU_000513_2_0_1"/>
<dbReference type="InterPro" id="IPR005479">
    <property type="entry name" value="CPAse_ATP-bd"/>
</dbReference>
<accession>A0A067M4W2</accession>
<dbReference type="Gene3D" id="3.40.50.1380">
    <property type="entry name" value="Methylglyoxal synthase-like domain"/>
    <property type="match status" value="1"/>
</dbReference>
<keyword evidence="11" id="KW-0436">Ligase</keyword>
<evidence type="ECO:0000256" key="31">
    <source>
        <dbReference type="ARBA" id="ARBA00048492"/>
    </source>
</evidence>
<dbReference type="InterPro" id="IPR002474">
    <property type="entry name" value="CarbamoylP_synth_ssu_N"/>
</dbReference>
<dbReference type="Pfam" id="PF02786">
    <property type="entry name" value="CPSase_L_D2"/>
    <property type="match status" value="2"/>
</dbReference>
<evidence type="ECO:0000256" key="25">
    <source>
        <dbReference type="ARBA" id="ARBA00044031"/>
    </source>
</evidence>
<evidence type="ECO:0000256" key="18">
    <source>
        <dbReference type="ARBA" id="ARBA00022840"/>
    </source>
</evidence>
<dbReference type="SUPFAM" id="SSF51556">
    <property type="entry name" value="Metallo-dependent hydrolases"/>
    <property type="match status" value="1"/>
</dbReference>
<dbReference type="NCBIfam" id="NF009475">
    <property type="entry name" value="PRK12838.1"/>
    <property type="match status" value="1"/>
</dbReference>
<evidence type="ECO:0000256" key="11">
    <source>
        <dbReference type="ARBA" id="ARBA00022598"/>
    </source>
</evidence>
<dbReference type="PROSITE" id="PS51855">
    <property type="entry name" value="MGS"/>
    <property type="match status" value="1"/>
</dbReference>
<evidence type="ECO:0000256" key="2">
    <source>
        <dbReference type="ARBA" id="ARBA00004812"/>
    </source>
</evidence>
<evidence type="ECO:0000256" key="32">
    <source>
        <dbReference type="ARBA" id="ARBA00048816"/>
    </source>
</evidence>
<dbReference type="OrthoDB" id="1924069at2759"/>
<evidence type="ECO:0000256" key="35">
    <source>
        <dbReference type="ARBA" id="ARBA00058513"/>
    </source>
</evidence>
<comment type="pathway">
    <text evidence="3">Pyrimidine metabolism; UMP biosynthesis via de novo pathway; (S)-dihydroorotate from bicarbonate: step 2/3.</text>
</comment>
<dbReference type="EMBL" id="KL198075">
    <property type="protein sequence ID" value="KDQ09745.1"/>
    <property type="molecule type" value="Genomic_DNA"/>
</dbReference>
<keyword evidence="15 37" id="KW-0547">Nucleotide-binding</keyword>
<evidence type="ECO:0000256" key="22">
    <source>
        <dbReference type="ARBA" id="ARBA00043979"/>
    </source>
</evidence>
<evidence type="ECO:0000256" key="15">
    <source>
        <dbReference type="ARBA" id="ARBA00022741"/>
    </source>
</evidence>